<feature type="domain" description="DUF5745" evidence="3">
    <location>
        <begin position="44"/>
        <end position="102"/>
    </location>
</feature>
<feature type="coiled-coil region" evidence="1">
    <location>
        <begin position="702"/>
        <end position="795"/>
    </location>
</feature>
<feature type="region of interest" description="Disordered" evidence="2">
    <location>
        <begin position="527"/>
        <end position="549"/>
    </location>
</feature>
<sequence>IDWVAVANDLLRRCHISQHVKHLSECGADVFVHLYESILGEKVPDFIATPKSQEDDAHNIQAVIDSLALDYLQVSLSHITGENIVKGEKESIRNLLEIFDGLLEYLTEEASESSSQKGGEANELYSYENQIASQEQLGSSTGQLKQPSIFLSAEGPKSEFSLQSWDTDGSESTSELIRLGDTAHSFFKREEGSVESVHTTEPQLENLSISATKLGEPIQQAVPLLPPFQPSEARRHYLGWRDYHSSDRQAAALANSQGAEIPTVSKNLSCDFIFTSKPFRLWIYSSLNAQTREEVPWTSSASSLQQKLSQDAEQVTQTSRPESRYLPREKRQVQISPSLNENSTTDSLQESLLHRTTKEQLSELELREVSEKLSCRLNELDSMLKRALGGQSREEELPEEDSLSQHSDSVMDYRPRKAERGNKSYARYPSRPRSLSPASPSSQHQLSSELENKLCRNGTGQIRKIRSQLQKERDERTKKVKTVAKAYEDELRIYEAQERLRLSKLREDIRKMEQEYKENIFKEPPKIPQPVKAYSRKTTPRNPKYSQWIPKRGTVKPKKAAPMKVRDDELLFQLLEEFPHLHISHHTVNKMWQQQLAHTQLLQAASGRTRTRLQSEVQQTLKKHEQLLAIMKKDQAHNRRLQELKQRICRQKWADNKVRERRQQIARARKYYEDYRVQLRAKMMRARTREERIFKNLFEEGLEIQKQRLMELRAYAQEKRAEQRREHQNELESMENYYKDQFSMLAEALSQERQEMQSREKAQAQLLQKTKRELRSRMEKEIEQLQAAIMQNDDDTFFQELEADRLKSRLQMASFQYSRSQFL</sequence>
<dbReference type="Gene3D" id="1.10.418.10">
    <property type="entry name" value="Calponin-like domain"/>
    <property type="match status" value="1"/>
</dbReference>
<dbReference type="Proteomes" id="UP000582182">
    <property type="component" value="Unassembled WGS sequence"/>
</dbReference>
<evidence type="ECO:0000256" key="1">
    <source>
        <dbReference type="SAM" id="Coils"/>
    </source>
</evidence>
<gene>
    <name evidence="4" type="primary">Cep95</name>
    <name evidence="4" type="ORF">TURVEL_R08036</name>
</gene>
<name>A0A7L3LW15_9CHAR</name>
<evidence type="ECO:0000313" key="4">
    <source>
        <dbReference type="EMBL" id="NXU58495.1"/>
    </source>
</evidence>
<dbReference type="Pfam" id="PF19016">
    <property type="entry name" value="DUF5745"/>
    <property type="match status" value="1"/>
</dbReference>
<dbReference type="OrthoDB" id="545730at2759"/>
<dbReference type="GO" id="GO:0000922">
    <property type="term" value="C:spindle pole"/>
    <property type="evidence" value="ECO:0007669"/>
    <property type="project" value="InterPro"/>
</dbReference>
<protein>
    <submittedName>
        <fullName evidence="4">CEP95 protein</fullName>
    </submittedName>
</protein>
<feature type="region of interest" description="Disordered" evidence="2">
    <location>
        <begin position="302"/>
        <end position="348"/>
    </location>
</feature>
<accession>A0A7L3LW15</accession>
<evidence type="ECO:0000256" key="2">
    <source>
        <dbReference type="SAM" id="MobiDB-lite"/>
    </source>
</evidence>
<evidence type="ECO:0000259" key="3">
    <source>
        <dbReference type="Pfam" id="PF19016"/>
    </source>
</evidence>
<comment type="caution">
    <text evidence="4">The sequence shown here is derived from an EMBL/GenBank/DDBJ whole genome shotgun (WGS) entry which is preliminary data.</text>
</comment>
<feature type="compositionally biased region" description="Low complexity" evidence="2">
    <location>
        <begin position="424"/>
        <end position="448"/>
    </location>
</feature>
<keyword evidence="1" id="KW-0175">Coiled coil</keyword>
<dbReference type="InterPro" id="IPR044039">
    <property type="entry name" value="DUF5745"/>
</dbReference>
<organism evidence="4 5">
    <name type="scientific">Turnix velox</name>
    <name type="common">Little buttonquail</name>
    <dbReference type="NCBI Taxonomy" id="2529409"/>
    <lineage>
        <taxon>Eukaryota</taxon>
        <taxon>Metazoa</taxon>
        <taxon>Chordata</taxon>
        <taxon>Craniata</taxon>
        <taxon>Vertebrata</taxon>
        <taxon>Euteleostomi</taxon>
        <taxon>Archelosauria</taxon>
        <taxon>Archosauria</taxon>
        <taxon>Dinosauria</taxon>
        <taxon>Saurischia</taxon>
        <taxon>Theropoda</taxon>
        <taxon>Coelurosauria</taxon>
        <taxon>Aves</taxon>
        <taxon>Neognathae</taxon>
        <taxon>Neoaves</taxon>
        <taxon>Charadriiformes</taxon>
        <taxon>Turnicidae</taxon>
        <taxon>Turnix</taxon>
    </lineage>
</organism>
<dbReference type="InterPro" id="IPR026619">
    <property type="entry name" value="CEP95"/>
</dbReference>
<dbReference type="InterPro" id="IPR036872">
    <property type="entry name" value="CH_dom_sf"/>
</dbReference>
<dbReference type="GO" id="GO:0005813">
    <property type="term" value="C:centrosome"/>
    <property type="evidence" value="ECO:0007669"/>
    <property type="project" value="InterPro"/>
</dbReference>
<dbReference type="PANTHER" id="PTHR22545:SF0">
    <property type="entry name" value="CENTROSOMAL PROTEIN OF 95 KDA"/>
    <property type="match status" value="1"/>
</dbReference>
<dbReference type="PANTHER" id="PTHR22545">
    <property type="entry name" value="CENTROSOMAL PROTEIN OF 95 KDA"/>
    <property type="match status" value="1"/>
</dbReference>
<reference evidence="4 5" key="1">
    <citation type="submission" date="2019-09" db="EMBL/GenBank/DDBJ databases">
        <title>Bird 10,000 Genomes (B10K) Project - Family phase.</title>
        <authorList>
            <person name="Zhang G."/>
        </authorList>
    </citation>
    <scope>NUCLEOTIDE SEQUENCE [LARGE SCALE GENOMIC DNA]</scope>
    <source>
        <strain evidence="4">B10K-DU-029-46</strain>
    </source>
</reference>
<feature type="non-terminal residue" evidence="4">
    <location>
        <position position="1"/>
    </location>
</feature>
<proteinExistence type="predicted"/>
<feature type="compositionally biased region" description="Basic and acidic residues" evidence="2">
    <location>
        <begin position="409"/>
        <end position="422"/>
    </location>
</feature>
<dbReference type="EMBL" id="VZTY01032240">
    <property type="protein sequence ID" value="NXU58495.1"/>
    <property type="molecule type" value="Genomic_DNA"/>
</dbReference>
<feature type="non-terminal residue" evidence="4">
    <location>
        <position position="823"/>
    </location>
</feature>
<feature type="region of interest" description="Disordered" evidence="2">
    <location>
        <begin position="389"/>
        <end position="462"/>
    </location>
</feature>
<feature type="compositionally biased region" description="Polar residues" evidence="2">
    <location>
        <begin position="311"/>
        <end position="320"/>
    </location>
</feature>
<evidence type="ECO:0000313" key="5">
    <source>
        <dbReference type="Proteomes" id="UP000582182"/>
    </source>
</evidence>
<feature type="coiled-coil region" evidence="1">
    <location>
        <begin position="495"/>
        <end position="522"/>
    </location>
</feature>
<dbReference type="AlphaFoldDB" id="A0A7L3LW15"/>
<feature type="compositionally biased region" description="Polar residues" evidence="2">
    <location>
        <begin position="333"/>
        <end position="348"/>
    </location>
</feature>
<feature type="compositionally biased region" description="Basic and acidic residues" evidence="2">
    <location>
        <begin position="321"/>
        <end position="332"/>
    </location>
</feature>
<keyword evidence="5" id="KW-1185">Reference proteome</keyword>